<protein>
    <submittedName>
        <fullName evidence="1">Uncharacterized protein</fullName>
    </submittedName>
</protein>
<keyword evidence="3" id="KW-1185">Reference proteome</keyword>
<reference evidence="1" key="1">
    <citation type="submission" date="2020-09" db="EMBL/GenBank/DDBJ databases">
        <title>Genome-Enabled Discovery of Anthraquinone Biosynthesis in Senna tora.</title>
        <authorList>
            <person name="Kang S.-H."/>
            <person name="Pandey R.P."/>
            <person name="Lee C.-M."/>
            <person name="Sim J.-S."/>
            <person name="Jeong J.-T."/>
            <person name="Choi B.-S."/>
            <person name="Jung M."/>
            <person name="Ginzburg D."/>
            <person name="Zhao K."/>
            <person name="Won S.Y."/>
            <person name="Oh T.-J."/>
            <person name="Yu Y."/>
            <person name="Kim N.-H."/>
            <person name="Lee O.R."/>
            <person name="Lee T.-H."/>
            <person name="Bashyal P."/>
            <person name="Kim T.-S."/>
            <person name="Lee W.-H."/>
            <person name="Kawkins C."/>
            <person name="Kim C.-K."/>
            <person name="Kim J.S."/>
            <person name="Ahn B.O."/>
            <person name="Rhee S.Y."/>
            <person name="Sohng J.K."/>
        </authorList>
    </citation>
    <scope>NUCLEOTIDE SEQUENCE</scope>
    <source>
        <tissue evidence="1">Leaf</tissue>
    </source>
</reference>
<dbReference type="EMBL" id="JAAIUW010000008">
    <property type="protein sequence ID" value="KAF7822255.1"/>
    <property type="molecule type" value="Genomic_DNA"/>
</dbReference>
<gene>
    <name evidence="1" type="ORF">G2W53_027710</name>
    <name evidence="2" type="ORF">G2W53_027711</name>
</gene>
<dbReference type="EMBL" id="JAAIUW010000008">
    <property type="protein sequence ID" value="KAF7822256.1"/>
    <property type="molecule type" value="Genomic_DNA"/>
</dbReference>
<accession>A0A834TI67</accession>
<organism evidence="1 3">
    <name type="scientific">Senna tora</name>
    <dbReference type="NCBI Taxonomy" id="362788"/>
    <lineage>
        <taxon>Eukaryota</taxon>
        <taxon>Viridiplantae</taxon>
        <taxon>Streptophyta</taxon>
        <taxon>Embryophyta</taxon>
        <taxon>Tracheophyta</taxon>
        <taxon>Spermatophyta</taxon>
        <taxon>Magnoliopsida</taxon>
        <taxon>eudicotyledons</taxon>
        <taxon>Gunneridae</taxon>
        <taxon>Pentapetalae</taxon>
        <taxon>rosids</taxon>
        <taxon>fabids</taxon>
        <taxon>Fabales</taxon>
        <taxon>Fabaceae</taxon>
        <taxon>Caesalpinioideae</taxon>
        <taxon>Cassia clade</taxon>
        <taxon>Senna</taxon>
    </lineage>
</organism>
<proteinExistence type="predicted"/>
<sequence>MATTCFAKKGRVMKAMAFLRK</sequence>
<evidence type="ECO:0000313" key="1">
    <source>
        <dbReference type="EMBL" id="KAF7822255.1"/>
    </source>
</evidence>
<evidence type="ECO:0000313" key="2">
    <source>
        <dbReference type="EMBL" id="KAF7822256.1"/>
    </source>
</evidence>
<evidence type="ECO:0000313" key="3">
    <source>
        <dbReference type="Proteomes" id="UP000634136"/>
    </source>
</evidence>
<name>A0A834TI67_9FABA</name>
<comment type="caution">
    <text evidence="1">The sequence shown here is derived from an EMBL/GenBank/DDBJ whole genome shotgun (WGS) entry which is preliminary data.</text>
</comment>
<dbReference type="AlphaFoldDB" id="A0A834TI67"/>
<dbReference type="Proteomes" id="UP000634136">
    <property type="component" value="Unassembled WGS sequence"/>
</dbReference>